<evidence type="ECO:0000313" key="3">
    <source>
        <dbReference type="Proteomes" id="UP001272987"/>
    </source>
</evidence>
<dbReference type="GeneID" id="69809261"/>
<dbReference type="RefSeq" id="WP_010360579.1">
    <property type="nucleotide sequence ID" value="NZ_BCMK01000116.1"/>
</dbReference>
<organism evidence="1 4">
    <name type="scientific">Streptomyces acidiscabies</name>
    <dbReference type="NCBI Taxonomy" id="42234"/>
    <lineage>
        <taxon>Bacteria</taxon>
        <taxon>Bacillati</taxon>
        <taxon>Actinomycetota</taxon>
        <taxon>Actinomycetes</taxon>
        <taxon>Kitasatosporales</taxon>
        <taxon>Streptomycetaceae</taxon>
        <taxon>Streptomyces</taxon>
    </lineage>
</organism>
<reference evidence="1 3" key="1">
    <citation type="journal article" date="2023" name="Microb. Genom.">
        <title>Mesoterricola silvestris gen. nov., sp. nov., Mesoterricola sediminis sp. nov., Geothrix oryzae sp. nov., Geothrix edaphica sp. nov., Geothrix rubra sp. nov., and Geothrix limicola sp. nov., six novel members of Acidobacteriota isolated from soils.</title>
        <authorList>
            <person name="Weisberg A.J."/>
            <person name="Pearce E."/>
            <person name="Kramer C.G."/>
            <person name="Chang J.H."/>
            <person name="Clarke C.R."/>
        </authorList>
    </citation>
    <scope>NUCLEOTIDE SEQUENCE</scope>
    <source>
        <strain evidence="2 3">NB05-1H</strain>
        <strain evidence="1">NRRL_B-16521</strain>
    </source>
</reference>
<protein>
    <submittedName>
        <fullName evidence="1">STAS domain-containing protein</fullName>
    </submittedName>
</protein>
<comment type="caution">
    <text evidence="1">The sequence shown here is derived from an EMBL/GenBank/DDBJ whole genome shotgun (WGS) entry which is preliminary data.</text>
</comment>
<dbReference type="Proteomes" id="UP001282288">
    <property type="component" value="Unassembled WGS sequence"/>
</dbReference>
<evidence type="ECO:0000313" key="1">
    <source>
        <dbReference type="EMBL" id="MDX2967179.1"/>
    </source>
</evidence>
<name>A0AAP6BLV6_9ACTN</name>
<dbReference type="AlphaFoldDB" id="A0AAP6BLV6"/>
<evidence type="ECO:0000313" key="4">
    <source>
        <dbReference type="Proteomes" id="UP001282288"/>
    </source>
</evidence>
<gene>
    <name evidence="1" type="ORF">PV399_46930</name>
    <name evidence="2" type="ORF">PV666_49775</name>
</gene>
<dbReference type="EMBL" id="JARAWP010000059">
    <property type="protein sequence ID" value="MDX3025893.1"/>
    <property type="molecule type" value="Genomic_DNA"/>
</dbReference>
<dbReference type="EMBL" id="JARAWC010000086">
    <property type="protein sequence ID" value="MDX2967179.1"/>
    <property type="molecule type" value="Genomic_DNA"/>
</dbReference>
<dbReference type="SUPFAM" id="SSF52091">
    <property type="entry name" value="SpoIIaa-like"/>
    <property type="match status" value="1"/>
</dbReference>
<dbReference type="CDD" id="cd07043">
    <property type="entry name" value="STAS_anti-anti-sigma_factors"/>
    <property type="match status" value="1"/>
</dbReference>
<accession>A0AAP6BLV6</accession>
<sequence length="116" mass="12081">MTIEWNYTVQGRIAVLSVTGYLGPDAVRRFTGAIGWVAARDSGPVILDLTDLRGWSAEGQQAITEAARHLADAGRTLELAAIPADGSLVPTADCPPIPVHADLAAALIAHPAGSRD</sequence>
<keyword evidence="3" id="KW-1185">Reference proteome</keyword>
<dbReference type="InterPro" id="IPR036513">
    <property type="entry name" value="STAS_dom_sf"/>
</dbReference>
<evidence type="ECO:0000313" key="2">
    <source>
        <dbReference type="EMBL" id="MDX3025893.1"/>
    </source>
</evidence>
<proteinExistence type="predicted"/>
<dbReference type="Gene3D" id="3.30.750.24">
    <property type="entry name" value="STAS domain"/>
    <property type="match status" value="1"/>
</dbReference>
<dbReference type="Proteomes" id="UP001272987">
    <property type="component" value="Unassembled WGS sequence"/>
</dbReference>